<reference evidence="1 2" key="1">
    <citation type="submission" date="2017-12" db="EMBL/GenBank/DDBJ databases">
        <authorList>
            <person name="Pombert J.-F."/>
            <person name="Haag K.L."/>
            <person name="Ebert D."/>
        </authorList>
    </citation>
    <scope>NUCLEOTIDE SEQUENCE [LARGE SCALE GENOMIC DNA]</scope>
    <source>
        <strain evidence="1">IL-BN-2</strain>
    </source>
</reference>
<proteinExistence type="predicted"/>
<evidence type="ECO:0000313" key="1">
    <source>
        <dbReference type="EMBL" id="TBU06041.1"/>
    </source>
</evidence>
<comment type="caution">
    <text evidence="1">The sequence shown here is derived from an EMBL/GenBank/DDBJ whole genome shotgun (WGS) entry which is preliminary data.</text>
</comment>
<protein>
    <submittedName>
        <fullName evidence="1">Uncharacterized protein</fullName>
    </submittedName>
</protein>
<name>A0A4Q9LFX4_9MICR</name>
<dbReference type="Proteomes" id="UP000293045">
    <property type="component" value="Unassembled WGS sequence"/>
</dbReference>
<gene>
    <name evidence="1" type="ORF">CWI39_0570p0010</name>
</gene>
<organism evidence="1 2">
    <name type="scientific">Hamiltosporidium magnivora</name>
    <dbReference type="NCBI Taxonomy" id="148818"/>
    <lineage>
        <taxon>Eukaryota</taxon>
        <taxon>Fungi</taxon>
        <taxon>Fungi incertae sedis</taxon>
        <taxon>Microsporidia</taxon>
        <taxon>Dubosqiidae</taxon>
        <taxon>Hamiltosporidium</taxon>
    </lineage>
</organism>
<dbReference type="AlphaFoldDB" id="A0A4Q9LFX4"/>
<evidence type="ECO:0000313" key="2">
    <source>
        <dbReference type="Proteomes" id="UP000293045"/>
    </source>
</evidence>
<dbReference type="VEuPathDB" id="MicrosporidiaDB:CWI36_0692p0010"/>
<dbReference type="EMBL" id="PIXR01000570">
    <property type="protein sequence ID" value="TBU06041.1"/>
    <property type="molecule type" value="Genomic_DNA"/>
</dbReference>
<sequence>MYRILNKSSSFDSVFKFYEETFFNTTADVSKIFPKYLLEFFIAESYVDQINLIYSFLNDISKPEFYEEILIVLDLKYSGFDQGISNRETFLRIILECMFFTTILSTERHNLKRFYSKMSYEYDLYNFFKKT</sequence>
<accession>A0A4Q9LFX4</accession>
<dbReference type="VEuPathDB" id="MicrosporidiaDB:CWI39_0570p0010"/>